<dbReference type="SMART" id="SM00389">
    <property type="entry name" value="HOX"/>
    <property type="match status" value="1"/>
</dbReference>
<dbReference type="SUPFAM" id="SSF47413">
    <property type="entry name" value="lambda repressor-like DNA-binding domains"/>
    <property type="match status" value="1"/>
</dbReference>
<evidence type="ECO:0000256" key="2">
    <source>
        <dbReference type="ARBA" id="ARBA00010250"/>
    </source>
</evidence>
<keyword evidence="3" id="KW-0217">Developmental protein</keyword>
<dbReference type="InterPro" id="IPR010982">
    <property type="entry name" value="Lambda_DNA-bd_dom_sf"/>
</dbReference>
<evidence type="ECO:0000256" key="9">
    <source>
        <dbReference type="PROSITE-ProRule" id="PRU00108"/>
    </source>
</evidence>
<dbReference type="PANTHER" id="PTHR11636">
    <property type="entry name" value="POU DOMAIN"/>
    <property type="match status" value="1"/>
</dbReference>
<evidence type="ECO:0000256" key="8">
    <source>
        <dbReference type="ARBA" id="ARBA00023242"/>
    </source>
</evidence>
<dbReference type="Proteomes" id="UP000694548">
    <property type="component" value="Chromosome sgr14"/>
</dbReference>
<keyword evidence="5 9" id="KW-0238">DNA-binding</keyword>
<feature type="compositionally biased region" description="Basic and acidic residues" evidence="12">
    <location>
        <begin position="114"/>
        <end position="124"/>
    </location>
</feature>
<feature type="DNA-binding region" description="Homeobox" evidence="9">
    <location>
        <begin position="327"/>
        <end position="386"/>
    </location>
</feature>
<dbReference type="GeneTree" id="ENSGT00940000164385"/>
<feature type="compositionally biased region" description="Basic residues" evidence="12">
    <location>
        <begin position="206"/>
        <end position="224"/>
    </location>
</feature>
<proteinExistence type="inferred from homology"/>
<evidence type="ECO:0000256" key="1">
    <source>
        <dbReference type="ARBA" id="ARBA00004123"/>
    </source>
</evidence>
<dbReference type="SMART" id="SM00352">
    <property type="entry name" value="POU"/>
    <property type="match status" value="1"/>
</dbReference>
<reference evidence="15" key="2">
    <citation type="submission" date="2020-03" db="EMBL/GenBank/DDBJ databases">
        <title>Intra-Species Differences in Population Size shape Life History and Genome Evolution.</title>
        <authorList>
            <person name="Willemsen D."/>
            <person name="Cui R."/>
            <person name="Valenzano D.R."/>
        </authorList>
    </citation>
    <scope>NUCLEOTIDE SEQUENCE</scope>
    <source>
        <strain evidence="15">GRZ</strain>
        <tissue evidence="15">Whole</tissue>
    </source>
</reference>
<keyword evidence="6 9" id="KW-0371">Homeobox</keyword>
<reference evidence="16" key="1">
    <citation type="submission" date="2014-08" db="EMBL/GenBank/DDBJ databases">
        <authorList>
            <person name="Senf B."/>
            <person name="Petzold A."/>
            <person name="Downie B.R."/>
            <person name="Koch P."/>
            <person name="Platzer M."/>
        </authorList>
    </citation>
    <scope>NUCLEOTIDE SEQUENCE [LARGE SCALE GENOMIC DNA]</scope>
    <source>
        <strain evidence="16">GRZ</strain>
    </source>
</reference>
<dbReference type="Pfam" id="PF00046">
    <property type="entry name" value="Homeodomain"/>
    <property type="match status" value="1"/>
</dbReference>
<keyword evidence="17" id="KW-1185">Reference proteome</keyword>
<keyword evidence="8 9" id="KW-0539">Nucleus</keyword>
<dbReference type="Pfam" id="PF00157">
    <property type="entry name" value="Pou"/>
    <property type="match status" value="1"/>
</dbReference>
<evidence type="ECO:0000256" key="10">
    <source>
        <dbReference type="RuleBase" id="RU000682"/>
    </source>
</evidence>
<feature type="region of interest" description="Disordered" evidence="12">
    <location>
        <begin position="198"/>
        <end position="241"/>
    </location>
</feature>
<evidence type="ECO:0000256" key="6">
    <source>
        <dbReference type="ARBA" id="ARBA00023155"/>
    </source>
</evidence>
<evidence type="ECO:0000313" key="16">
    <source>
        <dbReference type="Ensembl" id="ENSNFUP00015044533.1"/>
    </source>
</evidence>
<evidence type="ECO:0000256" key="11">
    <source>
        <dbReference type="RuleBase" id="RU361194"/>
    </source>
</evidence>
<dbReference type="PROSITE" id="PS50071">
    <property type="entry name" value="HOMEOBOX_2"/>
    <property type="match status" value="1"/>
</dbReference>
<dbReference type="KEGG" id="nfu:107389795"/>
<gene>
    <name evidence="16" type="primary">pou3f3a</name>
    <name evidence="15" type="synonym">pou3f3</name>
    <name evidence="15" type="ORF">G4P62_013554</name>
</gene>
<dbReference type="InterPro" id="IPR017970">
    <property type="entry name" value="Homeobox_CS"/>
</dbReference>
<dbReference type="PROSITE" id="PS00035">
    <property type="entry name" value="POU_1"/>
    <property type="match status" value="1"/>
</dbReference>
<dbReference type="InterPro" id="IPR001356">
    <property type="entry name" value="HD"/>
</dbReference>
<dbReference type="CTD" id="30386"/>
<dbReference type="Gene3D" id="1.10.260.40">
    <property type="entry name" value="lambda repressor-like DNA-binding domains"/>
    <property type="match status" value="1"/>
</dbReference>
<dbReference type="OMA" id="CKRMYSD"/>
<dbReference type="GeneID" id="107389795"/>
<keyword evidence="4" id="KW-0805">Transcription regulation</keyword>
<dbReference type="PIRSF" id="PIRSF002629">
    <property type="entry name" value="Transcription_factor_POU"/>
    <property type="match status" value="1"/>
</dbReference>
<dbReference type="OrthoDB" id="6358449at2759"/>
<feature type="compositionally biased region" description="Acidic residues" evidence="12">
    <location>
        <begin position="232"/>
        <end position="241"/>
    </location>
</feature>
<dbReference type="GO" id="GO:0000978">
    <property type="term" value="F:RNA polymerase II cis-regulatory region sequence-specific DNA binding"/>
    <property type="evidence" value="ECO:0007669"/>
    <property type="project" value="TreeGrafter"/>
</dbReference>
<dbReference type="SUPFAM" id="SSF46689">
    <property type="entry name" value="Homeodomain-like"/>
    <property type="match status" value="1"/>
</dbReference>
<accession>A0A8C6PIY4</accession>
<protein>
    <recommendedName>
        <fullName evidence="11">POU domain protein</fullName>
    </recommendedName>
</protein>
<evidence type="ECO:0000256" key="5">
    <source>
        <dbReference type="ARBA" id="ARBA00023125"/>
    </source>
</evidence>
<dbReference type="PRINTS" id="PR00028">
    <property type="entry name" value="POUDOMAIN"/>
</dbReference>
<dbReference type="GO" id="GO:0005634">
    <property type="term" value="C:nucleus"/>
    <property type="evidence" value="ECO:0007669"/>
    <property type="project" value="UniProtKB-SubCell"/>
</dbReference>
<evidence type="ECO:0000256" key="4">
    <source>
        <dbReference type="ARBA" id="ARBA00023015"/>
    </source>
</evidence>
<dbReference type="PROSITE" id="PS00465">
    <property type="entry name" value="POU_2"/>
    <property type="match status" value="1"/>
</dbReference>
<dbReference type="InterPro" id="IPR009057">
    <property type="entry name" value="Homeodomain-like_sf"/>
</dbReference>
<name>A0A8C6PIY4_NOTFU</name>
<dbReference type="InterPro" id="IPR016362">
    <property type="entry name" value="TF_POU_3"/>
</dbReference>
<dbReference type="AlphaFoldDB" id="A0A8C6PIY4"/>
<organism evidence="16 17">
    <name type="scientific">Nothobranchius furzeri</name>
    <name type="common">Turquoise killifish</name>
    <dbReference type="NCBI Taxonomy" id="105023"/>
    <lineage>
        <taxon>Eukaryota</taxon>
        <taxon>Metazoa</taxon>
        <taxon>Chordata</taxon>
        <taxon>Craniata</taxon>
        <taxon>Vertebrata</taxon>
        <taxon>Euteleostomi</taxon>
        <taxon>Actinopterygii</taxon>
        <taxon>Neopterygii</taxon>
        <taxon>Teleostei</taxon>
        <taxon>Neoteleostei</taxon>
        <taxon>Acanthomorphata</taxon>
        <taxon>Ovalentaria</taxon>
        <taxon>Atherinomorphae</taxon>
        <taxon>Cyprinodontiformes</taxon>
        <taxon>Nothobranchiidae</taxon>
        <taxon>Nothobranchius</taxon>
    </lineage>
</organism>
<dbReference type="InterPro" id="IPR050255">
    <property type="entry name" value="POU_domain_TF"/>
</dbReference>
<feature type="region of interest" description="Disordered" evidence="12">
    <location>
        <begin position="382"/>
        <end position="413"/>
    </location>
</feature>
<evidence type="ECO:0000259" key="13">
    <source>
        <dbReference type="PROSITE" id="PS50071"/>
    </source>
</evidence>
<dbReference type="InterPro" id="IPR013847">
    <property type="entry name" value="POU"/>
</dbReference>
<feature type="domain" description="POU-specific" evidence="14">
    <location>
        <begin position="235"/>
        <end position="309"/>
    </location>
</feature>
<dbReference type="GO" id="GO:0000981">
    <property type="term" value="F:DNA-binding transcription factor activity, RNA polymerase II-specific"/>
    <property type="evidence" value="ECO:0007669"/>
    <property type="project" value="InterPro"/>
</dbReference>
<evidence type="ECO:0000313" key="15">
    <source>
        <dbReference type="EMBL" id="KAF7215570.1"/>
    </source>
</evidence>
<sequence>MPWGMAAATSGPYLASSRILSGSFVHSDRRGVGMQPGSPAVTTVTGGYRGDPSIKMVQSDFMHSAMVASNGGNMLSHAHQWVTSLPHAAAAAAAAAAVAAEAGSPWPPSSQPQEVKRNASRNELHSGSALHHRSPHIGAHQTHAGSWGGNSAAHISITEGQQQQQQSLVYSQPGGFTVNGMLSSHTGQSLMHSGLVRGESPELDHHHHHHHHHHQNHHAHHQQHHGVGQESQSDEDTPTSDDLEHFAKQFKQRRIKLGFTQADVGLALGTLYGNVFSQTTICRFEALQLSFKNMCKLKPLLNKWLEEADSTTGSPTSIDKIATQGRKRKKRTSIEVSVKGALESHFLKCPKPSAQEINSLADTLQLEKEVVRVWFCNRRQKEKRMTPPGLPRTPEDAYSQVGGMGPDTPSPSIECKRMYNDT</sequence>
<comment type="similarity">
    <text evidence="2">Belongs to the POU transcription factor family. Class-3 subfamily.</text>
</comment>
<evidence type="ECO:0000313" key="17">
    <source>
        <dbReference type="Proteomes" id="UP000694548"/>
    </source>
</evidence>
<dbReference type="InterPro" id="IPR000327">
    <property type="entry name" value="POU_dom"/>
</dbReference>
<evidence type="ECO:0000256" key="12">
    <source>
        <dbReference type="SAM" id="MobiDB-lite"/>
    </source>
</evidence>
<dbReference type="Proteomes" id="UP000822369">
    <property type="component" value="Chromosome 9"/>
</dbReference>
<dbReference type="GO" id="GO:0007420">
    <property type="term" value="P:brain development"/>
    <property type="evidence" value="ECO:0007669"/>
    <property type="project" value="InterPro"/>
</dbReference>
<feature type="domain" description="Homeobox" evidence="13">
    <location>
        <begin position="325"/>
        <end position="385"/>
    </location>
</feature>
<dbReference type="EMBL" id="JAAVVJ010000009">
    <property type="protein sequence ID" value="KAF7215570.1"/>
    <property type="molecule type" value="Genomic_DNA"/>
</dbReference>
<dbReference type="PROSITE" id="PS00027">
    <property type="entry name" value="HOMEOBOX_1"/>
    <property type="match status" value="1"/>
</dbReference>
<dbReference type="Ensembl" id="ENSNFUT00015046473.1">
    <property type="protein sequence ID" value="ENSNFUP00015044533.1"/>
    <property type="gene ID" value="ENSNFUG00015021194.1"/>
</dbReference>
<feature type="region of interest" description="Disordered" evidence="12">
    <location>
        <begin position="102"/>
        <end position="151"/>
    </location>
</feature>
<evidence type="ECO:0000256" key="7">
    <source>
        <dbReference type="ARBA" id="ARBA00023163"/>
    </source>
</evidence>
<dbReference type="RefSeq" id="XP_015821638.1">
    <property type="nucleotide sequence ID" value="XM_015966152.3"/>
</dbReference>
<keyword evidence="7 11" id="KW-0804">Transcription</keyword>
<evidence type="ECO:0000259" key="14">
    <source>
        <dbReference type="PROSITE" id="PS51179"/>
    </source>
</evidence>
<dbReference type="PANTHER" id="PTHR11636:SF125">
    <property type="entry name" value="POU DOMAIN, CLASS 3, TRANSCRIPTION FACTOR 3"/>
    <property type="match status" value="1"/>
</dbReference>
<evidence type="ECO:0000256" key="3">
    <source>
        <dbReference type="ARBA" id="ARBA00022473"/>
    </source>
</evidence>
<dbReference type="CDD" id="cd00086">
    <property type="entry name" value="homeodomain"/>
    <property type="match status" value="1"/>
</dbReference>
<dbReference type="PROSITE" id="PS51179">
    <property type="entry name" value="POU_3"/>
    <property type="match status" value="1"/>
</dbReference>
<dbReference type="FunFam" id="1.10.260.40:FF:000001">
    <property type="entry name" value="POU domain protein"/>
    <property type="match status" value="1"/>
</dbReference>
<comment type="subcellular location">
    <subcellularLocation>
        <location evidence="1 9 10">Nucleus</location>
    </subcellularLocation>
</comment>
<dbReference type="Gene3D" id="1.10.10.60">
    <property type="entry name" value="Homeodomain-like"/>
    <property type="match status" value="1"/>
</dbReference>
<dbReference type="FunFam" id="1.10.10.60:FF:000005">
    <property type="entry name" value="POU domain protein"/>
    <property type="match status" value="1"/>
</dbReference>
<reference evidence="16" key="3">
    <citation type="submission" date="2025-05" db="UniProtKB">
        <authorList>
            <consortium name="Ensembl"/>
        </authorList>
    </citation>
    <scope>IDENTIFICATION</scope>
</reference>